<feature type="transmembrane region" description="Helical" evidence="7">
    <location>
        <begin position="395"/>
        <end position="415"/>
    </location>
</feature>
<evidence type="ECO:0000256" key="7">
    <source>
        <dbReference type="SAM" id="Phobius"/>
    </source>
</evidence>
<feature type="transmembrane region" description="Helical" evidence="7">
    <location>
        <begin position="284"/>
        <end position="309"/>
    </location>
</feature>
<evidence type="ECO:0000256" key="5">
    <source>
        <dbReference type="ARBA" id="ARBA00023136"/>
    </source>
</evidence>
<feature type="transmembrane region" description="Helical" evidence="7">
    <location>
        <begin position="427"/>
        <end position="445"/>
    </location>
</feature>
<gene>
    <name evidence="8" type="ORF">APS56_07925</name>
</gene>
<feature type="transmembrane region" description="Helical" evidence="7">
    <location>
        <begin position="159"/>
        <end position="176"/>
    </location>
</feature>
<dbReference type="RefSeq" id="WP_054726972.1">
    <property type="nucleotide sequence ID" value="NZ_CP012898.1"/>
</dbReference>
<comment type="similarity">
    <text evidence="2 6">Belongs to the sodium:solute symporter (SSF) (TC 2.A.21) family.</text>
</comment>
<feature type="transmembrane region" description="Helical" evidence="7">
    <location>
        <begin position="7"/>
        <end position="27"/>
    </location>
</feature>
<dbReference type="PANTHER" id="PTHR11819:SF195">
    <property type="entry name" value="SODIUM_GLUCOSE COTRANSPORTER 4"/>
    <property type="match status" value="1"/>
</dbReference>
<evidence type="ECO:0000256" key="4">
    <source>
        <dbReference type="ARBA" id="ARBA00022989"/>
    </source>
</evidence>
<feature type="transmembrane region" description="Helical" evidence="7">
    <location>
        <begin position="245"/>
        <end position="263"/>
    </location>
</feature>
<dbReference type="PROSITE" id="PS50283">
    <property type="entry name" value="NA_SOLUT_SYMP_3"/>
    <property type="match status" value="1"/>
</dbReference>
<dbReference type="Gene3D" id="1.20.1730.10">
    <property type="entry name" value="Sodium/glucose cotransporter"/>
    <property type="match status" value="1"/>
</dbReference>
<feature type="transmembrane region" description="Helical" evidence="7">
    <location>
        <begin position="452"/>
        <end position="472"/>
    </location>
</feature>
<evidence type="ECO:0000256" key="1">
    <source>
        <dbReference type="ARBA" id="ARBA00004141"/>
    </source>
</evidence>
<dbReference type="STRING" id="1736674.APS56_07925"/>
<evidence type="ECO:0000256" key="6">
    <source>
        <dbReference type="RuleBase" id="RU362091"/>
    </source>
</evidence>
<feature type="transmembrane region" description="Helical" evidence="7">
    <location>
        <begin position="48"/>
        <end position="64"/>
    </location>
</feature>
<dbReference type="Pfam" id="PF00474">
    <property type="entry name" value="SSF"/>
    <property type="match status" value="1"/>
</dbReference>
<dbReference type="InterPro" id="IPR038377">
    <property type="entry name" value="Na/Glc_symporter_sf"/>
</dbReference>
<keyword evidence="3 7" id="KW-0812">Transmembrane</keyword>
<dbReference type="AlphaFoldDB" id="A0A0P0CFW9"/>
<evidence type="ECO:0000313" key="9">
    <source>
        <dbReference type="Proteomes" id="UP000057981"/>
    </source>
</evidence>
<comment type="subcellular location">
    <subcellularLocation>
        <location evidence="1">Membrane</location>
        <topology evidence="1">Multi-pass membrane protein</topology>
    </subcellularLocation>
</comment>
<dbReference type="PATRIC" id="fig|1736674.3.peg.1618"/>
<dbReference type="Proteomes" id="UP000057981">
    <property type="component" value="Chromosome"/>
</dbReference>
<dbReference type="PANTHER" id="PTHR11819">
    <property type="entry name" value="SOLUTE CARRIER FAMILY 5"/>
    <property type="match status" value="1"/>
</dbReference>
<dbReference type="EMBL" id="CP012898">
    <property type="protein sequence ID" value="ALJ05058.1"/>
    <property type="molecule type" value="Genomic_DNA"/>
</dbReference>
<feature type="transmembrane region" description="Helical" evidence="7">
    <location>
        <begin position="183"/>
        <end position="205"/>
    </location>
</feature>
<feature type="transmembrane region" description="Helical" evidence="7">
    <location>
        <begin position="125"/>
        <end position="147"/>
    </location>
</feature>
<dbReference type="GO" id="GO:0005412">
    <property type="term" value="F:D-glucose:sodium symporter activity"/>
    <property type="evidence" value="ECO:0007669"/>
    <property type="project" value="TreeGrafter"/>
</dbReference>
<dbReference type="GO" id="GO:0005886">
    <property type="term" value="C:plasma membrane"/>
    <property type="evidence" value="ECO:0007669"/>
    <property type="project" value="TreeGrafter"/>
</dbReference>
<organism evidence="8 9">
    <name type="scientific">Pseudalgibacter alginicilyticus</name>
    <dbReference type="NCBI Taxonomy" id="1736674"/>
    <lineage>
        <taxon>Bacteria</taxon>
        <taxon>Pseudomonadati</taxon>
        <taxon>Bacteroidota</taxon>
        <taxon>Flavobacteriia</taxon>
        <taxon>Flavobacteriales</taxon>
        <taxon>Flavobacteriaceae</taxon>
        <taxon>Pseudalgibacter</taxon>
    </lineage>
</organism>
<feature type="transmembrane region" description="Helical" evidence="7">
    <location>
        <begin position="520"/>
        <end position="541"/>
    </location>
</feature>
<keyword evidence="5 7" id="KW-0472">Membrane</keyword>
<accession>A0A0P0CFW9</accession>
<keyword evidence="9" id="KW-1185">Reference proteome</keyword>
<feature type="transmembrane region" description="Helical" evidence="7">
    <location>
        <begin position="84"/>
        <end position="104"/>
    </location>
</feature>
<name>A0A0P0CFW9_9FLAO</name>
<evidence type="ECO:0000256" key="3">
    <source>
        <dbReference type="ARBA" id="ARBA00022692"/>
    </source>
</evidence>
<dbReference type="OrthoDB" id="9814523at2"/>
<dbReference type="NCBIfam" id="TIGR00813">
    <property type="entry name" value="sss"/>
    <property type="match status" value="1"/>
</dbReference>
<feature type="transmembrane region" description="Helical" evidence="7">
    <location>
        <begin position="350"/>
        <end position="374"/>
    </location>
</feature>
<evidence type="ECO:0000313" key="8">
    <source>
        <dbReference type="EMBL" id="ALJ05058.1"/>
    </source>
</evidence>
<dbReference type="InterPro" id="IPR001734">
    <property type="entry name" value="Na/solute_symporter"/>
</dbReference>
<proteinExistence type="inferred from homology"/>
<evidence type="ECO:0000256" key="2">
    <source>
        <dbReference type="ARBA" id="ARBA00006434"/>
    </source>
</evidence>
<keyword evidence="4 7" id="KW-1133">Transmembrane helix</keyword>
<sequence>MTNGFEFWDYVVFIAYAILILGVGLWVSRDKDGHEKNAEDYFLASKSLPWWAIGTSLIAANISAEQFIGMSGSGFALGLAIASYEWMAAITLIIVGKYFLPIFIEKGLYTIPEFVEKRFSTNLKTILAVFWIALYVFVNLASVLYLGGLAIETIMGFDMIYAVIGLALFAAAYSLYGGLSAVAWTDVIQVVFLVLGGLATTYLALNTVSGGEGIISGFSKVVEAAPEKFHMILEKSNDNYINLPGVWVLIGGLWVANIYYWGFNQYIIQRTLAAKSLKESQKGILLAAGLKIIIPLIVVVPGIAAYVMVNDPEIMANLGQAGQLSIPSSGQADKAYPWLLQFLPTGLKGVAFAALAAAIVSSLASMLNSTSTIFTMDIYKQYINKNASDKATVSVGRISAAVALIIAVIMAPLLGGIDQAFQFIQEWTGVVSPGILAVFILGLFWKKTTNNAAIWGALLSIPIALALKYIPIEALEPWMHQMGLTALLTMLIIIILSYLQNKGKDDEKGIDFSEDLFKTSPLFNIGSIVICIITATLYCLFW</sequence>
<reference evidence="8 9" key="1">
    <citation type="submission" date="2015-10" db="EMBL/GenBank/DDBJ databases">
        <authorList>
            <person name="Gilbert D.G."/>
        </authorList>
    </citation>
    <scope>NUCLEOTIDE SEQUENCE [LARGE SCALE GENOMIC DNA]</scope>
    <source>
        <strain evidence="9">HZ-22</strain>
    </source>
</reference>
<protein>
    <submittedName>
        <fullName evidence="8">Sodium/glucose cotransporter</fullName>
    </submittedName>
</protein>
<dbReference type="CDD" id="cd10325">
    <property type="entry name" value="SLC5sbd_vSGLT"/>
    <property type="match status" value="1"/>
</dbReference>
<dbReference type="KEGG" id="ahz:APS56_07925"/>
<feature type="transmembrane region" description="Helical" evidence="7">
    <location>
        <begin position="478"/>
        <end position="499"/>
    </location>
</feature>